<protein>
    <submittedName>
        <fullName evidence="1">Uncharacterized protein</fullName>
    </submittedName>
</protein>
<sequence length="132" mass="14067">MAELVNTAPRFDVILSSEVRPANKSVAVLMGTGDKKRFGLEFAASVVPALITVLTGMMGKLMPAIPEDERPNPQVLDTKSITLAMNDEGGVGLILSFEGDFSITLAMPTGDLPALRQMIDEAIGLTDKKAKH</sequence>
<evidence type="ECO:0000313" key="2">
    <source>
        <dbReference type="Proteomes" id="UP000241158"/>
    </source>
</evidence>
<proteinExistence type="predicted"/>
<dbReference type="AlphaFoldDB" id="A0A2P7AV38"/>
<dbReference type="Proteomes" id="UP000241158">
    <property type="component" value="Unassembled WGS sequence"/>
</dbReference>
<accession>A0A2P7AV38</accession>
<reference evidence="2" key="1">
    <citation type="submission" date="2017-11" db="EMBL/GenBank/DDBJ databases">
        <authorList>
            <person name="Kuznetsova I."/>
            <person name="Sazanova A."/>
            <person name="Chirak E."/>
            <person name="Safronova V."/>
            <person name="Willems A."/>
        </authorList>
    </citation>
    <scope>NUCLEOTIDE SEQUENCE [LARGE SCALE GENOMIC DNA]</scope>
    <source>
        <strain evidence="2">PEPV15</strain>
    </source>
</reference>
<comment type="caution">
    <text evidence="1">The sequence shown here is derived from an EMBL/GenBank/DDBJ whole genome shotgun (WGS) entry which is preliminary data.</text>
</comment>
<name>A0A2P7AV38_9HYPH</name>
<dbReference type="RefSeq" id="WP_146141832.1">
    <property type="nucleotide sequence ID" value="NZ_JACHXT010000001.1"/>
</dbReference>
<dbReference type="OrthoDB" id="8116101at2"/>
<organism evidence="1 2">
    <name type="scientific">Phyllobacterium endophyticum</name>
    <dbReference type="NCBI Taxonomy" id="1149773"/>
    <lineage>
        <taxon>Bacteria</taxon>
        <taxon>Pseudomonadati</taxon>
        <taxon>Pseudomonadota</taxon>
        <taxon>Alphaproteobacteria</taxon>
        <taxon>Hyphomicrobiales</taxon>
        <taxon>Phyllobacteriaceae</taxon>
        <taxon>Phyllobacterium</taxon>
    </lineage>
</organism>
<dbReference type="EMBL" id="PGGN01000002">
    <property type="protein sequence ID" value="PSH58023.1"/>
    <property type="molecule type" value="Genomic_DNA"/>
</dbReference>
<keyword evidence="2" id="KW-1185">Reference proteome</keyword>
<evidence type="ECO:0000313" key="1">
    <source>
        <dbReference type="EMBL" id="PSH58023.1"/>
    </source>
</evidence>
<gene>
    <name evidence="1" type="ORF">CU100_10170</name>
</gene>